<organism evidence="1 2">
    <name type="scientific">Lactococcus lactis subsp. lactis</name>
    <name type="common">Streptococcus lactis</name>
    <dbReference type="NCBI Taxonomy" id="1360"/>
    <lineage>
        <taxon>Bacteria</taxon>
        <taxon>Bacillati</taxon>
        <taxon>Bacillota</taxon>
        <taxon>Bacilli</taxon>
        <taxon>Lactobacillales</taxon>
        <taxon>Streptococcaceae</taxon>
        <taxon>Lactococcus</taxon>
    </lineage>
</organism>
<dbReference type="Proteomes" id="UP000053058">
    <property type="component" value="Unassembled WGS sequence"/>
</dbReference>
<protein>
    <recommendedName>
        <fullName evidence="3">Phage protein</fullName>
    </recommendedName>
</protein>
<evidence type="ECO:0000313" key="2">
    <source>
        <dbReference type="Proteomes" id="UP000053058"/>
    </source>
</evidence>
<comment type="caution">
    <text evidence="1">The sequence shown here is derived from an EMBL/GenBank/DDBJ whole genome shotgun (WGS) entry which is preliminary data.</text>
</comment>
<dbReference type="RefSeq" id="WP_201012554.1">
    <property type="nucleotide sequence ID" value="NZ_LKLK01000007.1"/>
</dbReference>
<sequence>MEKSGLVVKSYTLYDPNKNILLYHSFKFNEQQNKAVNREIMKYRKKYNLKVD</sequence>
<gene>
    <name evidence="1" type="ORF">KF282_1518</name>
</gene>
<name>A0A0V8CSW3_LACLL</name>
<evidence type="ECO:0000313" key="1">
    <source>
        <dbReference type="EMBL" id="KSU04384.1"/>
    </source>
</evidence>
<dbReference type="PATRIC" id="fig|1360.103.peg.1559"/>
<accession>A0A0V8CSW3</accession>
<reference evidence="2" key="1">
    <citation type="submission" date="2015-10" db="EMBL/GenBank/DDBJ databases">
        <title>Draft Genome Sequences of 11 Lactococcus lactis subspecies cremoris strains.</title>
        <authorList>
            <person name="Wels M."/>
            <person name="Backus L."/>
            <person name="Boekhorst J."/>
            <person name="Dijkstra A."/>
            <person name="Beerthuizen M."/>
            <person name="Kelly W."/>
            <person name="Siezen R."/>
            <person name="Bachmann H."/>
            <person name="Van Hijum S."/>
        </authorList>
    </citation>
    <scope>NUCLEOTIDE SEQUENCE [LARGE SCALE GENOMIC DNA]</scope>
    <source>
        <strain evidence="2">KF282</strain>
    </source>
</reference>
<dbReference type="AlphaFoldDB" id="A0A0V8CSW3"/>
<evidence type="ECO:0008006" key="3">
    <source>
        <dbReference type="Google" id="ProtNLM"/>
    </source>
</evidence>
<dbReference type="EMBL" id="LKLN01000065">
    <property type="protein sequence ID" value="KSU04384.1"/>
    <property type="molecule type" value="Genomic_DNA"/>
</dbReference>
<proteinExistence type="predicted"/>